<dbReference type="SUPFAM" id="SSF46600">
    <property type="entry name" value="C-terminal UvrC-binding domain of UvrB"/>
    <property type="match status" value="1"/>
</dbReference>
<keyword evidence="8 12" id="KW-0267">Excision nuclease</keyword>
<evidence type="ECO:0000259" key="15">
    <source>
        <dbReference type="PROSITE" id="PS50151"/>
    </source>
</evidence>
<dbReference type="Gene3D" id="4.10.860.10">
    <property type="entry name" value="UVR domain"/>
    <property type="match status" value="1"/>
</dbReference>
<evidence type="ECO:0000256" key="4">
    <source>
        <dbReference type="ARBA" id="ARBA00022741"/>
    </source>
</evidence>
<evidence type="ECO:0000256" key="12">
    <source>
        <dbReference type="HAMAP-Rule" id="MF_00204"/>
    </source>
</evidence>
<dbReference type="RefSeq" id="WP_005607283.1">
    <property type="nucleotide sequence ID" value="NZ_CP102283.1"/>
</dbReference>
<dbReference type="HOGENOM" id="CLU_009621_2_1_9"/>
<proteinExistence type="inferred from homology"/>
<feature type="binding site" evidence="12">
    <location>
        <begin position="38"/>
        <end position="45"/>
    </location>
    <ligand>
        <name>ATP</name>
        <dbReference type="ChEBI" id="CHEBI:30616"/>
    </ligand>
</feature>
<feature type="domain" description="UVR" evidence="15">
    <location>
        <begin position="622"/>
        <end position="657"/>
    </location>
</feature>
<dbReference type="GO" id="GO:0009432">
    <property type="term" value="P:SOS response"/>
    <property type="evidence" value="ECO:0007669"/>
    <property type="project" value="UniProtKB-UniRule"/>
</dbReference>
<evidence type="ECO:0000259" key="17">
    <source>
        <dbReference type="PROSITE" id="PS51194"/>
    </source>
</evidence>
<dbReference type="InterPro" id="IPR024759">
    <property type="entry name" value="UvrB_YAD/RRR_dom"/>
</dbReference>
<sequence length="660" mass="75584">MNEFKLVAPYTPQGDQPQAIQELVEGLNKGVKEQTLLGATGTGKTFTIANVIKEVNKPTLVLAHNKTLAGQLYGELKEFFPDNAVEYFVSYYDYYQPEAYVPSSDTYIEKESSVNDEIDKLRHSATSALLERRDVIVVASVSSMYGLVNPEDYRDHVLSLREGMEIERDELLRRLVEMQFERNDYDFRRGTFRVRGDVVEIFLAGHDATAFRIEFFGDEIEAIKEVDVLTGEIKATVEHVPIFPATHFVANEDQISKAVSTIKEELALRLKELRDNNELLEAQRLEQRTNYDIEMLLEMGYCNGIENYSRHMDGRKPGQPPYTLLDFFPEDALFVVDESHITMSQIRGMYNGDRARKEQLIKYGFRLPSALDNRPLRFEEFEAKVPQIIYISATPGPYELAHTPKVTEQIIRPTGLLDPPVEVRPIKGQIDDLISEINLRVERNERVFITTLTKKMSEDLTDYLEEVGIKVKYLHSDIKTLERTEIIRNLRLGEFDVLVGINLLREGLDVPEVSLVAILDADKEGFLRSERALVQTIGRAARNANGRVIMYADKITDSMQRAIDETNRRRSVQEAYNKEHGIVPKTIVKNIRDLIAITHEVEKEDAPSTAKDFKKMSQEQRREAIELLELDMRAAAKALDFEKAADLRDVILELRAEYKL</sequence>
<evidence type="ECO:0000256" key="5">
    <source>
        <dbReference type="ARBA" id="ARBA00022763"/>
    </source>
</evidence>
<keyword evidence="7 12" id="KW-0067">ATP-binding</keyword>
<keyword evidence="5 12" id="KW-0227">DNA damage</keyword>
<evidence type="ECO:0000256" key="2">
    <source>
        <dbReference type="ARBA" id="ARBA00008533"/>
    </source>
</evidence>
<dbReference type="GO" id="GO:0003677">
    <property type="term" value="F:DNA binding"/>
    <property type="evidence" value="ECO:0007669"/>
    <property type="project" value="UniProtKB-UniRule"/>
</dbReference>
<comment type="caution">
    <text evidence="18">The sequence shown here is derived from an EMBL/GenBank/DDBJ whole genome shotgun (WGS) entry which is preliminary data.</text>
</comment>
<dbReference type="Pfam" id="PF12344">
    <property type="entry name" value="UvrB"/>
    <property type="match status" value="1"/>
</dbReference>
<dbReference type="PANTHER" id="PTHR24029:SF0">
    <property type="entry name" value="UVRABC SYSTEM PROTEIN B"/>
    <property type="match status" value="1"/>
</dbReference>
<feature type="short sequence motif" description="Beta-hairpin" evidence="12">
    <location>
        <begin position="91"/>
        <end position="114"/>
    </location>
</feature>
<comment type="subcellular location">
    <subcellularLocation>
        <location evidence="1 12 13">Cytoplasm</location>
    </subcellularLocation>
</comment>
<dbReference type="GO" id="GO:0006289">
    <property type="term" value="P:nucleotide-excision repair"/>
    <property type="evidence" value="ECO:0007669"/>
    <property type="project" value="UniProtKB-UniRule"/>
</dbReference>
<feature type="domain" description="Helicase ATP-binding" evidence="16">
    <location>
        <begin position="25"/>
        <end position="159"/>
    </location>
</feature>
<dbReference type="GO" id="GO:0016887">
    <property type="term" value="F:ATP hydrolysis activity"/>
    <property type="evidence" value="ECO:0007669"/>
    <property type="project" value="InterPro"/>
</dbReference>
<dbReference type="InterPro" id="IPR006935">
    <property type="entry name" value="Helicase/UvrB_N"/>
</dbReference>
<gene>
    <name evidence="12 18" type="primary">uvrB</name>
    <name evidence="18" type="ORF">HMPREF0444_1115</name>
</gene>
<dbReference type="PROSITE" id="PS50151">
    <property type="entry name" value="UVR"/>
    <property type="match status" value="1"/>
</dbReference>
<dbReference type="Pfam" id="PF04851">
    <property type="entry name" value="ResIII"/>
    <property type="match status" value="1"/>
</dbReference>
<comment type="domain">
    <text evidence="12">The beta-hairpin motif is involved in DNA binding.</text>
</comment>
<keyword evidence="18" id="KW-0378">Hydrolase</keyword>
<dbReference type="Gene3D" id="3.40.50.300">
    <property type="entry name" value="P-loop containing nucleotide triphosphate hydrolases"/>
    <property type="match status" value="3"/>
</dbReference>
<evidence type="ECO:0000256" key="9">
    <source>
        <dbReference type="ARBA" id="ARBA00023204"/>
    </source>
</evidence>
<evidence type="ECO:0000256" key="10">
    <source>
        <dbReference type="ARBA" id="ARBA00026033"/>
    </source>
</evidence>
<reference evidence="18 19" key="1">
    <citation type="submission" date="2009-08" db="EMBL/GenBank/DDBJ databases">
        <authorList>
            <person name="Muzny D."/>
            <person name="Qin X."/>
            <person name="Deng J."/>
            <person name="Jiang H."/>
            <person name="Liu Y."/>
            <person name="Qu J."/>
            <person name="Song X.-Z."/>
            <person name="Zhang L."/>
            <person name="Thornton R."/>
            <person name="Coyle M."/>
            <person name="Francisco L."/>
            <person name="Jackson L."/>
            <person name="Javaid M."/>
            <person name="Korchina V."/>
            <person name="Kovar C."/>
            <person name="Mata R."/>
            <person name="Mathew T."/>
            <person name="Ngo R."/>
            <person name="Nguyen L."/>
            <person name="Nguyen N."/>
            <person name="Okwuonu G."/>
            <person name="Ongeri F."/>
            <person name="Pham C."/>
            <person name="Simmons D."/>
            <person name="Wilczek-Boney K."/>
            <person name="Hale W."/>
            <person name="Jakkamsetti A."/>
            <person name="Pham P."/>
            <person name="Ruth R."/>
            <person name="San Lucas F."/>
            <person name="Warren J."/>
            <person name="Zhang J."/>
            <person name="Zhao Z."/>
            <person name="Zhou C."/>
            <person name="Zhu D."/>
            <person name="Lee S."/>
            <person name="Bess C."/>
            <person name="Blankenburg K."/>
            <person name="Forbes L."/>
            <person name="Fu Q."/>
            <person name="Gubbala S."/>
            <person name="Hirani K."/>
            <person name="Jayaseelan J.C."/>
            <person name="Lara F."/>
            <person name="Munidasa M."/>
            <person name="Palculict T."/>
            <person name="Patil S."/>
            <person name="Pu L.-L."/>
            <person name="Saada N."/>
            <person name="Tang L."/>
            <person name="Weissenberger G."/>
            <person name="Zhu Y."/>
            <person name="Hemphill L."/>
            <person name="Shang Y."/>
            <person name="Youmans B."/>
            <person name="Ayvaz T."/>
            <person name="Ross M."/>
            <person name="Santibanez J."/>
            <person name="Aqrawi P."/>
            <person name="Gross S."/>
            <person name="Joshi V."/>
            <person name="Fowler G."/>
            <person name="Nazareth L."/>
            <person name="Reid J."/>
            <person name="Worley K."/>
            <person name="Petrosino J."/>
            <person name="Highlander S."/>
            <person name="Gibbs R."/>
        </authorList>
    </citation>
    <scope>NUCLEOTIDE SEQUENCE [LARGE SCALE GENOMIC DNA]</scope>
    <source>
        <strain evidence="18 19">ATCC 49175</strain>
    </source>
</reference>
<dbReference type="InterPro" id="IPR041471">
    <property type="entry name" value="UvrB_inter"/>
</dbReference>
<dbReference type="GO" id="GO:0005737">
    <property type="term" value="C:cytoplasm"/>
    <property type="evidence" value="ECO:0007669"/>
    <property type="project" value="UniProtKB-SubCell"/>
</dbReference>
<evidence type="ECO:0000313" key="19">
    <source>
        <dbReference type="Proteomes" id="UP000005926"/>
    </source>
</evidence>
<feature type="domain" description="Helicase C-terminal" evidence="17">
    <location>
        <begin position="429"/>
        <end position="595"/>
    </location>
</feature>
<evidence type="ECO:0000256" key="6">
    <source>
        <dbReference type="ARBA" id="ARBA00022769"/>
    </source>
</evidence>
<evidence type="ECO:0000259" key="16">
    <source>
        <dbReference type="PROSITE" id="PS51192"/>
    </source>
</evidence>
<comment type="function">
    <text evidence="12">The UvrABC repair system catalyzes the recognition and processing of DNA lesions. A damage recognition complex composed of 2 UvrA and 2 UvrB subunits scans DNA for abnormalities. Upon binding of the UvrA(2)B(2) complex to a putative damaged site, the DNA wraps around one UvrB monomer. DNA wrap is dependent on ATP binding by UvrB and probably causes local melting of the DNA helix, facilitating insertion of UvrB beta-hairpin between the DNA strands. Then UvrB probes one DNA strand for the presence of a lesion. If a lesion is found the UvrA subunits dissociate and the UvrB-DNA preincision complex is formed. This complex is subsequently bound by UvrC and the second UvrB is released. If no lesion is found, the DNA wraps around the other UvrB subunit that will check the other stand for damage.</text>
</comment>
<keyword evidence="12 13" id="KW-0742">SOS response</keyword>
<dbReference type="CDD" id="cd18790">
    <property type="entry name" value="SF2_C_UvrB"/>
    <property type="match status" value="1"/>
</dbReference>
<dbReference type="InterPro" id="IPR001650">
    <property type="entry name" value="Helicase_C-like"/>
</dbReference>
<dbReference type="InterPro" id="IPR027417">
    <property type="entry name" value="P-loop_NTPase"/>
</dbReference>
<dbReference type="GO" id="GO:0005524">
    <property type="term" value="F:ATP binding"/>
    <property type="evidence" value="ECO:0007669"/>
    <property type="project" value="UniProtKB-UniRule"/>
</dbReference>
<evidence type="ECO:0000256" key="14">
    <source>
        <dbReference type="SAM" id="Coils"/>
    </source>
</evidence>
<dbReference type="AlphaFoldDB" id="C8NGS0"/>
<dbReference type="PROSITE" id="PS51194">
    <property type="entry name" value="HELICASE_CTER"/>
    <property type="match status" value="1"/>
</dbReference>
<evidence type="ECO:0000313" key="18">
    <source>
        <dbReference type="EMBL" id="EEW36897.1"/>
    </source>
</evidence>
<dbReference type="GO" id="GO:0009381">
    <property type="term" value="F:excinuclease ABC activity"/>
    <property type="evidence" value="ECO:0007669"/>
    <property type="project" value="UniProtKB-UniRule"/>
</dbReference>
<protein>
    <recommendedName>
        <fullName evidence="11 12">UvrABC system protein B</fullName>
        <shortName evidence="12">Protein UvrB</shortName>
    </recommendedName>
    <alternativeName>
        <fullName evidence="12">Excinuclease ABC subunit B</fullName>
    </alternativeName>
</protein>
<evidence type="ECO:0000256" key="11">
    <source>
        <dbReference type="ARBA" id="ARBA00029504"/>
    </source>
</evidence>
<dbReference type="EMBL" id="ACKZ01000020">
    <property type="protein sequence ID" value="EEW36897.1"/>
    <property type="molecule type" value="Genomic_DNA"/>
</dbReference>
<dbReference type="CDD" id="cd17916">
    <property type="entry name" value="DEXHc_UvrB"/>
    <property type="match status" value="1"/>
</dbReference>
<dbReference type="InterPro" id="IPR004807">
    <property type="entry name" value="UvrB"/>
</dbReference>
<dbReference type="PROSITE" id="PS51192">
    <property type="entry name" value="HELICASE_ATP_BIND_1"/>
    <property type="match status" value="1"/>
</dbReference>
<evidence type="ECO:0000256" key="3">
    <source>
        <dbReference type="ARBA" id="ARBA00022490"/>
    </source>
</evidence>
<dbReference type="GeneID" id="78411871"/>
<dbReference type="InterPro" id="IPR014001">
    <property type="entry name" value="Helicase_ATP-bd"/>
</dbReference>
<dbReference type="HAMAP" id="MF_00204">
    <property type="entry name" value="UvrB"/>
    <property type="match status" value="1"/>
</dbReference>
<comment type="similarity">
    <text evidence="2 12 13">Belongs to the UvrB family.</text>
</comment>
<dbReference type="SMART" id="SM00487">
    <property type="entry name" value="DEXDc"/>
    <property type="match status" value="1"/>
</dbReference>
<dbReference type="Pfam" id="PF02151">
    <property type="entry name" value="UVR"/>
    <property type="match status" value="1"/>
</dbReference>
<name>C8NGS0_9LACT</name>
<feature type="coiled-coil region" evidence="14">
    <location>
        <begin position="263"/>
        <end position="290"/>
    </location>
</feature>
<dbReference type="NCBIfam" id="TIGR00631">
    <property type="entry name" value="uvrb"/>
    <property type="match status" value="1"/>
</dbReference>
<dbReference type="GO" id="GO:0009380">
    <property type="term" value="C:excinuclease repair complex"/>
    <property type="evidence" value="ECO:0007669"/>
    <property type="project" value="InterPro"/>
</dbReference>
<keyword evidence="3 12" id="KW-0963">Cytoplasm</keyword>
<dbReference type="Proteomes" id="UP000005926">
    <property type="component" value="Unassembled WGS sequence"/>
</dbReference>
<keyword evidence="4 12" id="KW-0547">Nucleotide-binding</keyword>
<dbReference type="NCBIfam" id="NF003673">
    <property type="entry name" value="PRK05298.1"/>
    <property type="match status" value="1"/>
</dbReference>
<keyword evidence="14" id="KW-0175">Coiled coil</keyword>
<evidence type="ECO:0000256" key="13">
    <source>
        <dbReference type="RuleBase" id="RU003587"/>
    </source>
</evidence>
<dbReference type="Pfam" id="PF17757">
    <property type="entry name" value="UvrB_inter"/>
    <property type="match status" value="1"/>
</dbReference>
<dbReference type="InterPro" id="IPR001943">
    <property type="entry name" value="UVR_dom"/>
</dbReference>
<evidence type="ECO:0000256" key="8">
    <source>
        <dbReference type="ARBA" id="ARBA00022881"/>
    </source>
</evidence>
<accession>C8NGS0</accession>
<keyword evidence="6 12" id="KW-0228">DNA excision</keyword>
<keyword evidence="9 12" id="KW-0234">DNA repair</keyword>
<evidence type="ECO:0000256" key="7">
    <source>
        <dbReference type="ARBA" id="ARBA00022840"/>
    </source>
</evidence>
<evidence type="ECO:0000256" key="1">
    <source>
        <dbReference type="ARBA" id="ARBA00004496"/>
    </source>
</evidence>
<dbReference type="STRING" id="638301.HMPREF0444_1115"/>
<keyword evidence="19" id="KW-1185">Reference proteome</keyword>
<dbReference type="eggNOG" id="COG0556">
    <property type="taxonomic scope" value="Bacteria"/>
</dbReference>
<dbReference type="PANTHER" id="PTHR24029">
    <property type="entry name" value="UVRABC SYSTEM PROTEIN B"/>
    <property type="match status" value="1"/>
</dbReference>
<comment type="subunit">
    <text evidence="10 12 13">Forms a heterotetramer with UvrA during the search for lesions. Interacts with UvrC in an incision complex.</text>
</comment>
<dbReference type="SMART" id="SM00490">
    <property type="entry name" value="HELICc"/>
    <property type="match status" value="1"/>
</dbReference>
<dbReference type="Pfam" id="PF00271">
    <property type="entry name" value="Helicase_C"/>
    <property type="match status" value="1"/>
</dbReference>
<dbReference type="InterPro" id="IPR036876">
    <property type="entry name" value="UVR_dom_sf"/>
</dbReference>
<organism evidence="18 19">
    <name type="scientific">Granulicatella adiacens ATCC 49175</name>
    <dbReference type="NCBI Taxonomy" id="638301"/>
    <lineage>
        <taxon>Bacteria</taxon>
        <taxon>Bacillati</taxon>
        <taxon>Bacillota</taxon>
        <taxon>Bacilli</taxon>
        <taxon>Lactobacillales</taxon>
        <taxon>Carnobacteriaceae</taxon>
        <taxon>Granulicatella</taxon>
    </lineage>
</organism>
<dbReference type="SUPFAM" id="SSF52540">
    <property type="entry name" value="P-loop containing nucleoside triphosphate hydrolases"/>
    <property type="match status" value="2"/>
</dbReference>